<organism evidence="1 2">
    <name type="scientific">Candidatus Cyrtobacter comes</name>
    <dbReference type="NCBI Taxonomy" id="675776"/>
    <lineage>
        <taxon>Bacteria</taxon>
        <taxon>Pseudomonadati</taxon>
        <taxon>Pseudomonadota</taxon>
        <taxon>Alphaproteobacteria</taxon>
        <taxon>Rickettsiales</taxon>
        <taxon>Candidatus Midichloriaceae</taxon>
        <taxon>Candidatus Cyrtobacter</taxon>
    </lineage>
</organism>
<protein>
    <submittedName>
        <fullName evidence="1">Uncharacterized protein</fullName>
    </submittedName>
</protein>
<sequence>MAGGWLDYSMFGYLSSNLKKLQNAQDSGNQGEVQTLINKIRSDINHYK</sequence>
<reference evidence="1 2" key="1">
    <citation type="submission" date="2023-02" db="EMBL/GenBank/DDBJ databases">
        <title>Host association and intracellularity evolved multiple times independently in the Rickettsiales.</title>
        <authorList>
            <person name="Castelli M."/>
            <person name="Nardi T."/>
            <person name="Gammuto L."/>
            <person name="Bellinzona G."/>
            <person name="Sabaneyeva E."/>
            <person name="Potekhin A."/>
            <person name="Serra V."/>
            <person name="Petroni G."/>
            <person name="Sassera D."/>
        </authorList>
    </citation>
    <scope>NUCLEOTIDE SEQUENCE [LARGE SCALE GENOMIC DNA]</scope>
    <source>
        <strain evidence="1 2">BOD18</strain>
    </source>
</reference>
<dbReference type="Proteomes" id="UP001293791">
    <property type="component" value="Unassembled WGS sequence"/>
</dbReference>
<comment type="caution">
    <text evidence="1">The sequence shown here is derived from an EMBL/GenBank/DDBJ whole genome shotgun (WGS) entry which is preliminary data.</text>
</comment>
<name>A0ABU5L722_9RICK</name>
<dbReference type="RefSeq" id="WP_322497203.1">
    <property type="nucleotide sequence ID" value="NZ_JARGYT010000001.1"/>
</dbReference>
<evidence type="ECO:0000313" key="1">
    <source>
        <dbReference type="EMBL" id="MDZ5761690.1"/>
    </source>
</evidence>
<evidence type="ECO:0000313" key="2">
    <source>
        <dbReference type="Proteomes" id="UP001293791"/>
    </source>
</evidence>
<accession>A0ABU5L722</accession>
<proteinExistence type="predicted"/>
<gene>
    <name evidence="1" type="ORF">Cyrtocomes_00047</name>
</gene>
<dbReference type="EMBL" id="JARGYT010000001">
    <property type="protein sequence ID" value="MDZ5761690.1"/>
    <property type="molecule type" value="Genomic_DNA"/>
</dbReference>
<keyword evidence="2" id="KW-1185">Reference proteome</keyword>